<dbReference type="PROSITE" id="PS51465">
    <property type="entry name" value="KAZAL_2"/>
    <property type="match status" value="1"/>
</dbReference>
<accession>A0A5F8GV88</accession>
<dbReference type="InterPro" id="IPR002350">
    <property type="entry name" value="Kazal_dom"/>
</dbReference>
<dbReference type="FunCoup" id="A0A5F8GV88">
    <property type="interactions" value="20"/>
</dbReference>
<dbReference type="SUPFAM" id="SSF100895">
    <property type="entry name" value="Kazal-type serine protease inhibitors"/>
    <property type="match status" value="1"/>
</dbReference>
<dbReference type="OMA" id="VDCSEYK"/>
<keyword evidence="4" id="KW-0722">Serine protease inhibitor</keyword>
<keyword evidence="9" id="KW-1185">Reference proteome</keyword>
<dbReference type="Proteomes" id="UP000002280">
    <property type="component" value="Chromosome 1"/>
</dbReference>
<dbReference type="GeneTree" id="ENSGT00530000064312"/>
<keyword evidence="5" id="KW-1015">Disulfide bond</keyword>
<dbReference type="Pfam" id="PF00050">
    <property type="entry name" value="Kazal_1"/>
    <property type="match status" value="1"/>
</dbReference>
<dbReference type="PANTHER" id="PTHR47499:SF2">
    <property type="entry name" value="SERINE PROTEASE INHIBITOR KAZAL-TYPE 9"/>
    <property type="match status" value="1"/>
</dbReference>
<dbReference type="InterPro" id="IPR050159">
    <property type="entry name" value="Kazal-type_SerProtInhib"/>
</dbReference>
<sequence>MKAAAVCLFLMLTLMSTFSEYLFPDLVDCSNPKQSPAADLRLCTMEYNPMCGSNGETYSNKCLFCSAVRKSNDKIKFAHMGEC</sequence>
<reference evidence="8 9" key="1">
    <citation type="journal article" date="2007" name="Nature">
        <title>Genome of the marsupial Monodelphis domestica reveals innovation in non-coding sequences.</title>
        <authorList>
            <person name="Mikkelsen T.S."/>
            <person name="Wakefield M.J."/>
            <person name="Aken B."/>
            <person name="Amemiya C.T."/>
            <person name="Chang J.L."/>
            <person name="Duke S."/>
            <person name="Garber M."/>
            <person name="Gentles A.J."/>
            <person name="Goodstadt L."/>
            <person name="Heger A."/>
            <person name="Jurka J."/>
            <person name="Kamal M."/>
            <person name="Mauceli E."/>
            <person name="Searle S.M."/>
            <person name="Sharpe T."/>
            <person name="Baker M.L."/>
            <person name="Batzer M.A."/>
            <person name="Benos P.V."/>
            <person name="Belov K."/>
            <person name="Clamp M."/>
            <person name="Cook A."/>
            <person name="Cuff J."/>
            <person name="Das R."/>
            <person name="Davidow L."/>
            <person name="Deakin J.E."/>
            <person name="Fazzari M.J."/>
            <person name="Glass J.L."/>
            <person name="Grabherr M."/>
            <person name="Greally J.M."/>
            <person name="Gu W."/>
            <person name="Hore T.A."/>
            <person name="Huttley G.A."/>
            <person name="Kleber M."/>
            <person name="Jirtle R.L."/>
            <person name="Koina E."/>
            <person name="Lee J.T."/>
            <person name="Mahony S."/>
            <person name="Marra M.A."/>
            <person name="Miller R.D."/>
            <person name="Nicholls R.D."/>
            <person name="Oda M."/>
            <person name="Papenfuss A.T."/>
            <person name="Parra Z.E."/>
            <person name="Pollock D.D."/>
            <person name="Ray D.A."/>
            <person name="Schein J.E."/>
            <person name="Speed T.P."/>
            <person name="Thompson K."/>
            <person name="VandeBerg J.L."/>
            <person name="Wade C.M."/>
            <person name="Walker J.A."/>
            <person name="Waters P.D."/>
            <person name="Webber C."/>
            <person name="Weidman J.R."/>
            <person name="Xie X."/>
            <person name="Zody M.C."/>
            <person name="Baldwin J."/>
            <person name="Abdouelleil A."/>
            <person name="Abdulkadir J."/>
            <person name="Abebe A."/>
            <person name="Abera B."/>
            <person name="Abreu J."/>
            <person name="Acer S.C."/>
            <person name="Aftuck L."/>
            <person name="Alexander A."/>
            <person name="An P."/>
            <person name="Anderson E."/>
            <person name="Anderson S."/>
            <person name="Arachi H."/>
            <person name="Azer M."/>
            <person name="Bachantsang P."/>
            <person name="Barry A."/>
            <person name="Bayul T."/>
            <person name="Berlin A."/>
            <person name="Bessette D."/>
            <person name="Bloom T."/>
            <person name="Bloom T."/>
            <person name="Boguslavskiy L."/>
            <person name="Bonnet C."/>
            <person name="Boukhgalter B."/>
            <person name="Bourzgui I."/>
            <person name="Brown A."/>
            <person name="Cahill P."/>
            <person name="Channer S."/>
            <person name="Cheshatsang Y."/>
            <person name="Chuda L."/>
            <person name="Citroen M."/>
            <person name="Collymore A."/>
            <person name="Cooke P."/>
            <person name="Costello M."/>
            <person name="D'Aco K."/>
            <person name="Daza R."/>
            <person name="De Haan G."/>
            <person name="DeGray S."/>
            <person name="DeMaso C."/>
            <person name="Dhargay N."/>
            <person name="Dooley K."/>
            <person name="Dooley E."/>
            <person name="Doricent M."/>
            <person name="Dorje P."/>
            <person name="Dorjee K."/>
            <person name="Dupes A."/>
            <person name="Elong R."/>
            <person name="Falk J."/>
            <person name="Farina A."/>
            <person name="Faro S."/>
            <person name="Ferguson D."/>
            <person name="Fisher S."/>
            <person name="Foley C.D."/>
            <person name="Franke A."/>
            <person name="Friedrich D."/>
            <person name="Gadbois L."/>
            <person name="Gearin G."/>
            <person name="Gearin C.R."/>
            <person name="Giannoukos G."/>
            <person name="Goode T."/>
            <person name="Graham J."/>
            <person name="Grandbois E."/>
            <person name="Grewal S."/>
            <person name="Gyaltsen K."/>
            <person name="Hafez N."/>
            <person name="Hagos B."/>
            <person name="Hall J."/>
            <person name="Henson C."/>
            <person name="Hollinger A."/>
            <person name="Honan T."/>
            <person name="Huard M.D."/>
            <person name="Hughes L."/>
            <person name="Hurhula B."/>
            <person name="Husby M.E."/>
            <person name="Kamat A."/>
            <person name="Kanga B."/>
            <person name="Kashin S."/>
            <person name="Khazanovich D."/>
            <person name="Kisner P."/>
            <person name="Lance K."/>
            <person name="Lara M."/>
            <person name="Lee W."/>
            <person name="Lennon N."/>
            <person name="Letendre F."/>
            <person name="LeVine R."/>
            <person name="Lipovsky A."/>
            <person name="Liu X."/>
            <person name="Liu J."/>
            <person name="Liu S."/>
            <person name="Lokyitsang T."/>
            <person name="Lokyitsang Y."/>
            <person name="Lubonja R."/>
            <person name="Lui A."/>
            <person name="MacDonald P."/>
            <person name="Magnisalis V."/>
            <person name="Maru K."/>
            <person name="Matthews C."/>
            <person name="McCusker W."/>
            <person name="McDonough S."/>
            <person name="Mehta T."/>
            <person name="Meldrim J."/>
            <person name="Meneus L."/>
            <person name="Mihai O."/>
            <person name="Mihalev A."/>
            <person name="Mihova T."/>
            <person name="Mittelman R."/>
            <person name="Mlenga V."/>
            <person name="Montmayeur A."/>
            <person name="Mulrain L."/>
            <person name="Navidi A."/>
            <person name="Naylor J."/>
            <person name="Negash T."/>
            <person name="Nguyen T."/>
            <person name="Nguyen N."/>
            <person name="Nicol R."/>
            <person name="Norbu C."/>
            <person name="Norbu N."/>
            <person name="Novod N."/>
            <person name="O'Neill B."/>
            <person name="Osman S."/>
            <person name="Markiewicz E."/>
            <person name="Oyono O.L."/>
            <person name="Patti C."/>
            <person name="Phunkhang P."/>
            <person name="Pierre F."/>
            <person name="Priest M."/>
            <person name="Raghuraman S."/>
            <person name="Rege F."/>
            <person name="Reyes R."/>
            <person name="Rise C."/>
            <person name="Rogov P."/>
            <person name="Ross K."/>
            <person name="Ryan E."/>
            <person name="Settipalli S."/>
            <person name="Shea T."/>
            <person name="Sherpa N."/>
            <person name="Shi L."/>
            <person name="Shih D."/>
            <person name="Sparrow T."/>
            <person name="Spaulding J."/>
            <person name="Stalker J."/>
            <person name="Stange-Thomann N."/>
            <person name="Stavropoulos S."/>
            <person name="Stone C."/>
            <person name="Strader C."/>
            <person name="Tesfaye S."/>
            <person name="Thomson T."/>
            <person name="Thoulutsang Y."/>
            <person name="Thoulutsang D."/>
            <person name="Topham K."/>
            <person name="Topping I."/>
            <person name="Tsamla T."/>
            <person name="Vassiliev H."/>
            <person name="Vo A."/>
            <person name="Wangchuk T."/>
            <person name="Wangdi T."/>
            <person name="Weiand M."/>
            <person name="Wilkinson J."/>
            <person name="Wilson A."/>
            <person name="Yadav S."/>
            <person name="Young G."/>
            <person name="Yu Q."/>
            <person name="Zembek L."/>
            <person name="Zhong D."/>
            <person name="Zimmer A."/>
            <person name="Zwirko Z."/>
            <person name="Jaffe D.B."/>
            <person name="Alvarez P."/>
            <person name="Brockman W."/>
            <person name="Butler J."/>
            <person name="Chin C."/>
            <person name="Gnerre S."/>
            <person name="MacCallum I."/>
            <person name="Graves J.A."/>
            <person name="Ponting C.P."/>
            <person name="Breen M."/>
            <person name="Samollow P.B."/>
            <person name="Lander E.S."/>
            <person name="Lindblad-Toh K."/>
        </authorList>
    </citation>
    <scope>NUCLEOTIDE SEQUENCE [LARGE SCALE GENOMIC DNA]</scope>
</reference>
<feature type="chain" id="PRO_5023874936" description="Kazal-like domain-containing protein" evidence="6">
    <location>
        <begin position="20"/>
        <end position="83"/>
    </location>
</feature>
<dbReference type="Ensembl" id="ENSMODT00000084370.1">
    <property type="protein sequence ID" value="ENSMODP00000051548.1"/>
    <property type="gene ID" value="ENSMODG00000046749.1"/>
</dbReference>
<dbReference type="InParanoid" id="A0A5F8GV88"/>
<dbReference type="FunFam" id="3.30.60.30:FF:000037">
    <property type="entry name" value="Ovomucoid"/>
    <property type="match status" value="1"/>
</dbReference>
<organism evidence="8 9">
    <name type="scientific">Monodelphis domestica</name>
    <name type="common">Gray short-tailed opossum</name>
    <dbReference type="NCBI Taxonomy" id="13616"/>
    <lineage>
        <taxon>Eukaryota</taxon>
        <taxon>Metazoa</taxon>
        <taxon>Chordata</taxon>
        <taxon>Craniata</taxon>
        <taxon>Vertebrata</taxon>
        <taxon>Euteleostomi</taxon>
        <taxon>Mammalia</taxon>
        <taxon>Metatheria</taxon>
        <taxon>Didelphimorphia</taxon>
        <taxon>Didelphidae</taxon>
        <taxon>Monodelphis</taxon>
    </lineage>
</organism>
<dbReference type="PROSITE" id="PS00282">
    <property type="entry name" value="KAZAL_1"/>
    <property type="match status" value="1"/>
</dbReference>
<dbReference type="Gene3D" id="3.30.60.30">
    <property type="match status" value="1"/>
</dbReference>
<protein>
    <recommendedName>
        <fullName evidence="7">Kazal-like domain-containing protein</fullName>
    </recommendedName>
</protein>
<evidence type="ECO:0000256" key="5">
    <source>
        <dbReference type="ARBA" id="ARBA00023157"/>
    </source>
</evidence>
<evidence type="ECO:0000313" key="9">
    <source>
        <dbReference type="Proteomes" id="UP000002280"/>
    </source>
</evidence>
<proteinExistence type="predicted"/>
<feature type="signal peptide" evidence="6">
    <location>
        <begin position="1"/>
        <end position="19"/>
    </location>
</feature>
<feature type="domain" description="Kazal-like" evidence="7">
    <location>
        <begin position="23"/>
        <end position="83"/>
    </location>
</feature>
<keyword evidence="6" id="KW-0732">Signal</keyword>
<dbReference type="GO" id="GO:0004867">
    <property type="term" value="F:serine-type endopeptidase inhibitor activity"/>
    <property type="evidence" value="ECO:0007669"/>
    <property type="project" value="UniProtKB-KW"/>
</dbReference>
<evidence type="ECO:0000256" key="6">
    <source>
        <dbReference type="SAM" id="SignalP"/>
    </source>
</evidence>
<dbReference type="Bgee" id="ENSMODG00000046749">
    <property type="expression patterns" value="Expressed in spermatocyte and 16 other cell types or tissues"/>
</dbReference>
<dbReference type="InterPro" id="IPR036058">
    <property type="entry name" value="Kazal_dom_sf"/>
</dbReference>
<evidence type="ECO:0000256" key="1">
    <source>
        <dbReference type="ARBA" id="ARBA00004613"/>
    </source>
</evidence>
<evidence type="ECO:0000256" key="3">
    <source>
        <dbReference type="ARBA" id="ARBA00022690"/>
    </source>
</evidence>
<dbReference type="CDD" id="cd00104">
    <property type="entry name" value="KAZAL_FS"/>
    <property type="match status" value="1"/>
</dbReference>
<evidence type="ECO:0000259" key="7">
    <source>
        <dbReference type="PROSITE" id="PS51465"/>
    </source>
</evidence>
<evidence type="ECO:0000313" key="8">
    <source>
        <dbReference type="Ensembl" id="ENSMODP00000051548.1"/>
    </source>
</evidence>
<keyword evidence="2" id="KW-0964">Secreted</keyword>
<dbReference type="InterPro" id="IPR001239">
    <property type="entry name" value="Prot_inh_Kazal-m"/>
</dbReference>
<name>A0A5F8GV88_MONDO</name>
<dbReference type="PANTHER" id="PTHR47499">
    <property type="entry name" value="SERINE PROTEASE INHIBITOR KAZAL-TYPE 7 SPINK7"/>
    <property type="match status" value="1"/>
</dbReference>
<reference evidence="8" key="3">
    <citation type="submission" date="2025-09" db="UniProtKB">
        <authorList>
            <consortium name="Ensembl"/>
        </authorList>
    </citation>
    <scope>IDENTIFICATION</scope>
</reference>
<evidence type="ECO:0000256" key="4">
    <source>
        <dbReference type="ARBA" id="ARBA00022900"/>
    </source>
</evidence>
<keyword evidence="3" id="KW-0646">Protease inhibitor</keyword>
<dbReference type="SMART" id="SM00280">
    <property type="entry name" value="KAZAL"/>
    <property type="match status" value="1"/>
</dbReference>
<comment type="subcellular location">
    <subcellularLocation>
        <location evidence="1">Secreted</location>
    </subcellularLocation>
</comment>
<reference evidence="8" key="2">
    <citation type="submission" date="2025-08" db="UniProtKB">
        <authorList>
            <consortium name="Ensembl"/>
        </authorList>
    </citation>
    <scope>IDENTIFICATION</scope>
</reference>
<dbReference type="AlphaFoldDB" id="A0A5F8GV88"/>
<dbReference type="STRING" id="13616.ENSMODP00000051548"/>
<evidence type="ECO:0000256" key="2">
    <source>
        <dbReference type="ARBA" id="ARBA00022525"/>
    </source>
</evidence>
<dbReference type="GO" id="GO:0005576">
    <property type="term" value="C:extracellular region"/>
    <property type="evidence" value="ECO:0007669"/>
    <property type="project" value="UniProtKB-SubCell"/>
</dbReference>
<dbReference type="PRINTS" id="PR00290">
    <property type="entry name" value="KAZALINHBTR"/>
</dbReference>